<comment type="caution">
    <text evidence="2">The sequence shown here is derived from an EMBL/GenBank/DDBJ whole genome shotgun (WGS) entry which is preliminary data.</text>
</comment>
<evidence type="ECO:0000256" key="1">
    <source>
        <dbReference type="SAM" id="MobiDB-lite"/>
    </source>
</evidence>
<feature type="region of interest" description="Disordered" evidence="1">
    <location>
        <begin position="196"/>
        <end position="219"/>
    </location>
</feature>
<evidence type="ECO:0000313" key="2">
    <source>
        <dbReference type="EMBL" id="KAK3235389.1"/>
    </source>
</evidence>
<proteinExistence type="predicted"/>
<organism evidence="2 3">
    <name type="scientific">Cymbomonas tetramitiformis</name>
    <dbReference type="NCBI Taxonomy" id="36881"/>
    <lineage>
        <taxon>Eukaryota</taxon>
        <taxon>Viridiplantae</taxon>
        <taxon>Chlorophyta</taxon>
        <taxon>Pyramimonadophyceae</taxon>
        <taxon>Pyramimonadales</taxon>
        <taxon>Pyramimonadaceae</taxon>
        <taxon>Cymbomonas</taxon>
    </lineage>
</organism>
<sequence>MGSKASVLGLCPAVLGVGGAAKPPTTFAAFSVKDPDAGLPESWPAEPPMDTEWEGSGELCPAFDIPVTRLFADIVSEDSVAPRDPELRLQHVEIFNFGVNDNSAILASDSDTDSTVYEYEAEPVTEEPVVPPPPPPCFGGALPLQFHRMALPLLLTATILCFCVTATPATAFGVGGVTQTSFDTTILTVGGAARVVPVRPEPPPTLPSPSISDLSSTSTPTSAAEKIVLADGYLTLLRAGTRVPGSTPSD</sequence>
<keyword evidence="3" id="KW-1185">Reference proteome</keyword>
<evidence type="ECO:0000313" key="3">
    <source>
        <dbReference type="Proteomes" id="UP001190700"/>
    </source>
</evidence>
<accession>A0AAE0EPD6</accession>
<feature type="compositionally biased region" description="Low complexity" evidence="1">
    <location>
        <begin position="208"/>
        <end position="219"/>
    </location>
</feature>
<dbReference type="AlphaFoldDB" id="A0AAE0EPD6"/>
<dbReference type="Proteomes" id="UP001190700">
    <property type="component" value="Unassembled WGS sequence"/>
</dbReference>
<dbReference type="EMBL" id="LGRX02035299">
    <property type="protein sequence ID" value="KAK3235389.1"/>
    <property type="molecule type" value="Genomic_DNA"/>
</dbReference>
<protein>
    <submittedName>
        <fullName evidence="2">Uncharacterized protein</fullName>
    </submittedName>
</protein>
<gene>
    <name evidence="2" type="ORF">CYMTET_54405</name>
</gene>
<name>A0AAE0EPD6_9CHLO</name>
<reference evidence="2 3" key="1">
    <citation type="journal article" date="2015" name="Genome Biol. Evol.">
        <title>Comparative Genomics of a Bacterivorous Green Alga Reveals Evolutionary Causalities and Consequences of Phago-Mixotrophic Mode of Nutrition.</title>
        <authorList>
            <person name="Burns J.A."/>
            <person name="Paasch A."/>
            <person name="Narechania A."/>
            <person name="Kim E."/>
        </authorList>
    </citation>
    <scope>NUCLEOTIDE SEQUENCE [LARGE SCALE GENOMIC DNA]</scope>
    <source>
        <strain evidence="2 3">PLY_AMNH</strain>
    </source>
</reference>